<evidence type="ECO:0000313" key="2">
    <source>
        <dbReference type="EMBL" id="QDU71517.1"/>
    </source>
</evidence>
<dbReference type="Gene3D" id="3.20.20.80">
    <property type="entry name" value="Glycosidases"/>
    <property type="match status" value="1"/>
</dbReference>
<organism evidence="2 3">
    <name type="scientific">Mucisphaera calidilacus</name>
    <dbReference type="NCBI Taxonomy" id="2527982"/>
    <lineage>
        <taxon>Bacteria</taxon>
        <taxon>Pseudomonadati</taxon>
        <taxon>Planctomycetota</taxon>
        <taxon>Phycisphaerae</taxon>
        <taxon>Phycisphaerales</taxon>
        <taxon>Phycisphaeraceae</taxon>
        <taxon>Mucisphaera</taxon>
    </lineage>
</organism>
<sequence length="424" mass="47506">MRLDGKTNHFERADGSPLFLLADTAWELLHRLSRAEVSHYLERRAEQGFRAVLTVLLAELDGLRVPNAEGQLPLVDQDPSRLNASYLEFVDWVLERAEALGLVVGLLPTWGDKFHLKWGPGPEIFTASTARVFGRALGARWADRDLFWVLGGDRALERSEHLRIVRAMAEGIRDAGANQLMTFHPCGGRSSSCYVQGEAWLDFNMLQSGHCGRDIANWDMIALDRERLPSLPVLDGEPGYEDHPVMSPSWEQTGGWFDDHDCRKAGYRAALIGACGHVYGHHAVWQMWTPERGEGKSHVRTPWQEALDHPGARQMRFLSEAMERWPILWGPDGVLDLDVEGVASDDPGRHGIVSPGGRPWRVAYLPTERPLRLTLRRSAGPVWLRWFCPSTGRIVDDGKLAIGAVRVVQPPCRPDSLMVVEDEG</sequence>
<name>A0A518BX13_9BACT</name>
<gene>
    <name evidence="2" type="ORF">Pan265_13670</name>
</gene>
<protein>
    <submittedName>
        <fullName evidence="2">Endoglucanase</fullName>
    </submittedName>
</protein>
<dbReference type="Proteomes" id="UP000320386">
    <property type="component" value="Chromosome"/>
</dbReference>
<accession>A0A518BX13</accession>
<dbReference type="InterPro" id="IPR025277">
    <property type="entry name" value="Apiosidase-like_cat_dom"/>
</dbReference>
<dbReference type="PANTHER" id="PTHR37836">
    <property type="entry name" value="LMO1036 PROTEIN"/>
    <property type="match status" value="1"/>
</dbReference>
<dbReference type="EMBL" id="CP036280">
    <property type="protein sequence ID" value="QDU71517.1"/>
    <property type="molecule type" value="Genomic_DNA"/>
</dbReference>
<dbReference type="AlphaFoldDB" id="A0A518BX13"/>
<dbReference type="OrthoDB" id="59486at2"/>
<proteinExistence type="predicted"/>
<dbReference type="InterPro" id="IPR017853">
    <property type="entry name" value="GH"/>
</dbReference>
<dbReference type="KEGG" id="mcad:Pan265_13670"/>
<feature type="domain" description="Apiosidase-like catalytic" evidence="1">
    <location>
        <begin position="8"/>
        <end position="327"/>
    </location>
</feature>
<evidence type="ECO:0000313" key="3">
    <source>
        <dbReference type="Proteomes" id="UP000320386"/>
    </source>
</evidence>
<dbReference type="PANTHER" id="PTHR37836:SF3">
    <property type="entry name" value="ENDOGLUCANASE"/>
    <property type="match status" value="1"/>
</dbReference>
<evidence type="ECO:0000259" key="1">
    <source>
        <dbReference type="Pfam" id="PF13204"/>
    </source>
</evidence>
<keyword evidence="3" id="KW-1185">Reference proteome</keyword>
<reference evidence="2 3" key="1">
    <citation type="submission" date="2019-02" db="EMBL/GenBank/DDBJ databases">
        <title>Deep-cultivation of Planctomycetes and their phenomic and genomic characterization uncovers novel biology.</title>
        <authorList>
            <person name="Wiegand S."/>
            <person name="Jogler M."/>
            <person name="Boedeker C."/>
            <person name="Pinto D."/>
            <person name="Vollmers J."/>
            <person name="Rivas-Marin E."/>
            <person name="Kohn T."/>
            <person name="Peeters S.H."/>
            <person name="Heuer A."/>
            <person name="Rast P."/>
            <person name="Oberbeckmann S."/>
            <person name="Bunk B."/>
            <person name="Jeske O."/>
            <person name="Meyerdierks A."/>
            <person name="Storesund J.E."/>
            <person name="Kallscheuer N."/>
            <person name="Luecker S."/>
            <person name="Lage O.M."/>
            <person name="Pohl T."/>
            <person name="Merkel B.J."/>
            <person name="Hornburger P."/>
            <person name="Mueller R.-W."/>
            <person name="Bruemmer F."/>
            <person name="Labrenz M."/>
            <person name="Spormann A.M."/>
            <person name="Op den Camp H."/>
            <person name="Overmann J."/>
            <person name="Amann R."/>
            <person name="Jetten M.S.M."/>
            <person name="Mascher T."/>
            <person name="Medema M.H."/>
            <person name="Devos D.P."/>
            <person name="Kaster A.-K."/>
            <person name="Ovreas L."/>
            <person name="Rohde M."/>
            <person name="Galperin M.Y."/>
            <person name="Jogler C."/>
        </authorList>
    </citation>
    <scope>NUCLEOTIDE SEQUENCE [LARGE SCALE GENOMIC DNA]</scope>
    <source>
        <strain evidence="2 3">Pan265</strain>
    </source>
</reference>
<dbReference type="RefSeq" id="WP_145445664.1">
    <property type="nucleotide sequence ID" value="NZ_CP036280.1"/>
</dbReference>
<dbReference type="Pfam" id="PF13204">
    <property type="entry name" value="Apiosidase"/>
    <property type="match status" value="1"/>
</dbReference>
<dbReference type="SUPFAM" id="SSF51445">
    <property type="entry name" value="(Trans)glycosidases"/>
    <property type="match status" value="1"/>
</dbReference>